<dbReference type="AlphaFoldDB" id="A0AAV1W7X5"/>
<sequence>MLISNGGHGDVFFDSVDSLSPPQECVLTKQELGYEVWVNEPLSVKERRERFLQGMGLVEGSSKVCLQEKTASFDESSVSFGMERIRDCIGAVSNACIVLDDKVPENLVPSRGEASSEDKEDTSFQGKVYEPCSSGQEYRDREVEAVEEFKEFEFCKKNKKRWWERFVNSGKGSEGKDRSKLNRRSSRIHVKQNKKKWMELSALYIGQEIRAHKGLIWTMKFSPNGKYLASGGEDGVVRIWRVVSLDTSSVCFSADDNIIREVKHDISCSQRKKSSPSLNVLPKKILQIEESPLQEFYGHSGDVLDLAWSNSDILLSSSTDKTVRLWQIGCNECLSVFHHRDYVTCIQFNPVDENYFISGSIDGKVRIWGVPEERVVDWANIRDVVSAISYQPDGKGFVVGTLTGTCRFFIASGKHFQLEAQIRVNGKKRTSGNKITGIQFSPKNHQRIMITSDDSKVRILEGVELVQTYKGLPKSGSQMSGSFTPTGKHLISVGDDSRIYIWNSHELGNASSKHTKSKYSCEYFLSKGVTVAIPWSGMTASSGNISSELQPKSEAVLGVRESERFSFRSWFSLDGTCRGSMTWPEEKLLSCNVSFAEDEFDYKPLCVKDPCLDNHVSETWGLSIVAAGCDGTIKTFHNFGLPVRL</sequence>
<dbReference type="InterPro" id="IPR020472">
    <property type="entry name" value="WD40_PAC1"/>
</dbReference>
<proteinExistence type="predicted"/>
<dbReference type="PROSITE" id="PS50082">
    <property type="entry name" value="WD_REPEATS_2"/>
    <property type="match status" value="4"/>
</dbReference>
<dbReference type="InterPro" id="IPR015943">
    <property type="entry name" value="WD40/YVTN_repeat-like_dom_sf"/>
</dbReference>
<dbReference type="PROSITE" id="PS50294">
    <property type="entry name" value="WD_REPEATS_REGION"/>
    <property type="match status" value="3"/>
</dbReference>
<feature type="repeat" description="WD" evidence="3">
    <location>
        <begin position="336"/>
        <end position="368"/>
    </location>
</feature>
<reference evidence="4 5" key="1">
    <citation type="submission" date="2024-03" db="EMBL/GenBank/DDBJ databases">
        <authorList>
            <person name="Martinez-Hernandez J."/>
        </authorList>
    </citation>
    <scope>NUCLEOTIDE SEQUENCE [LARGE SCALE GENOMIC DNA]</scope>
</reference>
<evidence type="ECO:0000256" key="1">
    <source>
        <dbReference type="ARBA" id="ARBA00022574"/>
    </source>
</evidence>
<evidence type="ECO:0000256" key="3">
    <source>
        <dbReference type="PROSITE-ProRule" id="PRU00221"/>
    </source>
</evidence>
<name>A0AAV1W7X5_LUPLU</name>
<keyword evidence="5" id="KW-1185">Reference proteome</keyword>
<dbReference type="PANTHER" id="PTHR14221">
    <property type="entry name" value="WD REPEAT DOMAIN 44"/>
    <property type="match status" value="1"/>
</dbReference>
<organism evidence="4 5">
    <name type="scientific">Lupinus luteus</name>
    <name type="common">European yellow lupine</name>
    <dbReference type="NCBI Taxonomy" id="3873"/>
    <lineage>
        <taxon>Eukaryota</taxon>
        <taxon>Viridiplantae</taxon>
        <taxon>Streptophyta</taxon>
        <taxon>Embryophyta</taxon>
        <taxon>Tracheophyta</taxon>
        <taxon>Spermatophyta</taxon>
        <taxon>Magnoliopsida</taxon>
        <taxon>eudicotyledons</taxon>
        <taxon>Gunneridae</taxon>
        <taxon>Pentapetalae</taxon>
        <taxon>rosids</taxon>
        <taxon>fabids</taxon>
        <taxon>Fabales</taxon>
        <taxon>Fabaceae</taxon>
        <taxon>Papilionoideae</taxon>
        <taxon>50 kb inversion clade</taxon>
        <taxon>genistoids sensu lato</taxon>
        <taxon>core genistoids</taxon>
        <taxon>Genisteae</taxon>
        <taxon>Lupinus</taxon>
    </lineage>
</organism>
<dbReference type="SUPFAM" id="SSF50978">
    <property type="entry name" value="WD40 repeat-like"/>
    <property type="match status" value="1"/>
</dbReference>
<dbReference type="FunFam" id="2.130.10.10:FF:000849">
    <property type="entry name" value="WD repeat-containing protein 44"/>
    <property type="match status" value="1"/>
</dbReference>
<accession>A0AAV1W7X5</accession>
<comment type="caution">
    <text evidence="4">The sequence shown here is derived from an EMBL/GenBank/DDBJ whole genome shotgun (WGS) entry which is preliminary data.</text>
</comment>
<dbReference type="InterPro" id="IPR040324">
    <property type="entry name" value="WDR44/Dgr2"/>
</dbReference>
<dbReference type="EMBL" id="CAXHTB010000004">
    <property type="protein sequence ID" value="CAL0305287.1"/>
    <property type="molecule type" value="Genomic_DNA"/>
</dbReference>
<keyword evidence="1 3" id="KW-0853">WD repeat</keyword>
<evidence type="ECO:0000313" key="4">
    <source>
        <dbReference type="EMBL" id="CAL0305287.1"/>
    </source>
</evidence>
<feature type="repeat" description="WD" evidence="3">
    <location>
        <begin position="482"/>
        <end position="503"/>
    </location>
</feature>
<dbReference type="Pfam" id="PF00400">
    <property type="entry name" value="WD40"/>
    <property type="match status" value="4"/>
</dbReference>
<gene>
    <name evidence="4" type="ORF">LLUT_LOCUS6347</name>
</gene>
<dbReference type="InterPro" id="IPR036322">
    <property type="entry name" value="WD40_repeat_dom_sf"/>
</dbReference>
<evidence type="ECO:0000313" key="5">
    <source>
        <dbReference type="Proteomes" id="UP001497480"/>
    </source>
</evidence>
<dbReference type="InterPro" id="IPR001680">
    <property type="entry name" value="WD40_rpt"/>
</dbReference>
<dbReference type="PRINTS" id="PR00320">
    <property type="entry name" value="GPROTEINBRPT"/>
</dbReference>
<dbReference type="Proteomes" id="UP001497480">
    <property type="component" value="Unassembled WGS sequence"/>
</dbReference>
<dbReference type="PANTHER" id="PTHR14221:SF31">
    <property type="entry name" value="TRANSDUCIN_WD40 REPEAT-LIKE SUPERFAMILY PROTEIN"/>
    <property type="match status" value="1"/>
</dbReference>
<evidence type="ECO:0000256" key="2">
    <source>
        <dbReference type="ARBA" id="ARBA00022737"/>
    </source>
</evidence>
<dbReference type="CDD" id="cd00200">
    <property type="entry name" value="WD40"/>
    <property type="match status" value="1"/>
</dbReference>
<feature type="repeat" description="WD" evidence="3">
    <location>
        <begin position="296"/>
        <end position="336"/>
    </location>
</feature>
<keyword evidence="2" id="KW-0677">Repeat</keyword>
<dbReference type="Gene3D" id="2.130.10.10">
    <property type="entry name" value="YVTN repeat-like/Quinoprotein amine dehydrogenase"/>
    <property type="match status" value="2"/>
</dbReference>
<protein>
    <submittedName>
        <fullName evidence="4">Uncharacterized protein</fullName>
    </submittedName>
</protein>
<dbReference type="SMART" id="SM00320">
    <property type="entry name" value="WD40"/>
    <property type="match status" value="6"/>
</dbReference>
<feature type="repeat" description="WD" evidence="3">
    <location>
        <begin position="209"/>
        <end position="250"/>
    </location>
</feature>